<dbReference type="RefSeq" id="WP_033503459.1">
    <property type="nucleotide sequence ID" value="NZ_CP011786.1"/>
</dbReference>
<proteinExistence type="predicted"/>
<comment type="caution">
    <text evidence="2">The sequence shown here is derived from an EMBL/GenBank/DDBJ whole genome shotgun (WGS) entry which is preliminary data.</text>
</comment>
<gene>
    <name evidence="2" type="ORF">BACT_0665</name>
</gene>
<feature type="transmembrane region" description="Helical" evidence="1">
    <location>
        <begin position="77"/>
        <end position="98"/>
    </location>
</feature>
<sequence length="231" mass="24896">MTKFDEANHCPSVAGDPESISDPATAMRIIASDQSKLNARFAGRKQVIFLVWGLAWLVGYLVLAFSSMTHHGEPQGWAYVLFAIALLCGAVLFVAFHVRASRGWRGQSQLKGAAYAWSWLFAFAAGMSICGLIVVHFDLSDSMSWLLYNSVAAFIVGLQYMAGGLLGNFDLPMYLGGLFMLVLSVAMLLLTSTVGFFVMALLGGGSFLTLALVVRINSRRHSTSGVEGGRA</sequence>
<feature type="transmembrane region" description="Helical" evidence="1">
    <location>
        <begin position="173"/>
        <end position="190"/>
    </location>
</feature>
<dbReference type="AlphaFoldDB" id="A0A086Z0B4"/>
<dbReference type="KEGG" id="bact:AB656_01945"/>
<dbReference type="eggNOG" id="ENOG5031HG1">
    <property type="taxonomic scope" value="Bacteria"/>
</dbReference>
<reference evidence="2 3" key="1">
    <citation type="submission" date="2014-03" db="EMBL/GenBank/DDBJ databases">
        <title>Genomics of Bifidobacteria.</title>
        <authorList>
            <person name="Ventura M."/>
            <person name="Milani C."/>
            <person name="Lugli G.A."/>
        </authorList>
    </citation>
    <scope>NUCLEOTIDE SEQUENCE [LARGE SCALE GENOMIC DNA]</scope>
    <source>
        <strain evidence="2 3">DSM 22766</strain>
    </source>
</reference>
<keyword evidence="3" id="KW-1185">Reference proteome</keyword>
<name>A0A086Z0B4_9BIFI</name>
<evidence type="ECO:0000313" key="3">
    <source>
        <dbReference type="Proteomes" id="UP000029015"/>
    </source>
</evidence>
<keyword evidence="1" id="KW-0472">Membrane</keyword>
<dbReference type="Proteomes" id="UP000029015">
    <property type="component" value="Unassembled WGS sequence"/>
</dbReference>
<dbReference type="OrthoDB" id="3240366at2"/>
<dbReference type="STRING" id="1437605.AB656_01945"/>
<dbReference type="EMBL" id="JGYK01000001">
    <property type="protein sequence ID" value="KFI39964.1"/>
    <property type="molecule type" value="Genomic_DNA"/>
</dbReference>
<feature type="transmembrane region" description="Helical" evidence="1">
    <location>
        <begin position="196"/>
        <end position="214"/>
    </location>
</feature>
<feature type="transmembrane region" description="Helical" evidence="1">
    <location>
        <begin position="145"/>
        <end position="166"/>
    </location>
</feature>
<evidence type="ECO:0000313" key="2">
    <source>
        <dbReference type="EMBL" id="KFI39964.1"/>
    </source>
</evidence>
<keyword evidence="1" id="KW-1133">Transmembrane helix</keyword>
<keyword evidence="1" id="KW-0812">Transmembrane</keyword>
<feature type="transmembrane region" description="Helical" evidence="1">
    <location>
        <begin position="47"/>
        <end position="65"/>
    </location>
</feature>
<dbReference type="PATRIC" id="fig|1437605.7.peg.399"/>
<protein>
    <submittedName>
        <fullName evidence="2">Uncharacterized protein</fullName>
    </submittedName>
</protein>
<accession>A0A086Z0B4</accession>
<evidence type="ECO:0000256" key="1">
    <source>
        <dbReference type="SAM" id="Phobius"/>
    </source>
</evidence>
<organism evidence="2 3">
    <name type="scientific">Bifidobacterium actinocoloniiforme DSM 22766</name>
    <dbReference type="NCBI Taxonomy" id="1437605"/>
    <lineage>
        <taxon>Bacteria</taxon>
        <taxon>Bacillati</taxon>
        <taxon>Actinomycetota</taxon>
        <taxon>Actinomycetes</taxon>
        <taxon>Bifidobacteriales</taxon>
        <taxon>Bifidobacteriaceae</taxon>
        <taxon>Bifidobacterium</taxon>
    </lineage>
</organism>
<feature type="transmembrane region" description="Helical" evidence="1">
    <location>
        <begin position="119"/>
        <end position="139"/>
    </location>
</feature>